<keyword evidence="8" id="KW-1185">Reference proteome</keyword>
<dbReference type="InterPro" id="IPR023271">
    <property type="entry name" value="Aquaporin-like"/>
</dbReference>
<organism evidence="7 8">
    <name type="scientific">Rubrivirga litoralis</name>
    <dbReference type="NCBI Taxonomy" id="3075598"/>
    <lineage>
        <taxon>Bacteria</taxon>
        <taxon>Pseudomonadati</taxon>
        <taxon>Rhodothermota</taxon>
        <taxon>Rhodothermia</taxon>
        <taxon>Rhodothermales</taxon>
        <taxon>Rubricoccaceae</taxon>
        <taxon>Rubrivirga</taxon>
    </lineage>
</organism>
<dbReference type="PANTHER" id="PTHR30520:SF2">
    <property type="entry name" value="INNER MEMBRANE PROTEIN YFDC"/>
    <property type="match status" value="1"/>
</dbReference>
<keyword evidence="4 6" id="KW-0472">Membrane</keyword>
<gene>
    <name evidence="7" type="ORF">RM540_07875</name>
</gene>
<name>A0ABU3BQV6_9BACT</name>
<protein>
    <submittedName>
        <fullName evidence="7">Formate/nitrite transporter family protein</fullName>
    </submittedName>
</protein>
<dbReference type="Pfam" id="PF01226">
    <property type="entry name" value="Form_Nir_trans"/>
    <property type="match status" value="1"/>
</dbReference>
<evidence type="ECO:0000256" key="1">
    <source>
        <dbReference type="ARBA" id="ARBA00004141"/>
    </source>
</evidence>
<comment type="subcellular location">
    <subcellularLocation>
        <location evidence="1">Membrane</location>
        <topology evidence="1">Multi-pass membrane protein</topology>
    </subcellularLocation>
</comment>
<proteinExistence type="predicted"/>
<keyword evidence="2 6" id="KW-0812">Transmembrane</keyword>
<dbReference type="InterPro" id="IPR000292">
    <property type="entry name" value="For/NO2_transpt"/>
</dbReference>
<feature type="compositionally biased region" description="Basic and acidic residues" evidence="5">
    <location>
        <begin position="1"/>
        <end position="10"/>
    </location>
</feature>
<keyword evidence="3 6" id="KW-1133">Transmembrane helix</keyword>
<evidence type="ECO:0000256" key="3">
    <source>
        <dbReference type="ARBA" id="ARBA00022989"/>
    </source>
</evidence>
<feature type="transmembrane region" description="Helical" evidence="6">
    <location>
        <begin position="133"/>
        <end position="156"/>
    </location>
</feature>
<dbReference type="EMBL" id="JAVRHT010000015">
    <property type="protein sequence ID" value="MDT0631666.1"/>
    <property type="molecule type" value="Genomic_DNA"/>
</dbReference>
<feature type="transmembrane region" description="Helical" evidence="6">
    <location>
        <begin position="210"/>
        <end position="229"/>
    </location>
</feature>
<dbReference type="Proteomes" id="UP001267426">
    <property type="component" value="Unassembled WGS sequence"/>
</dbReference>
<evidence type="ECO:0000313" key="7">
    <source>
        <dbReference type="EMBL" id="MDT0631666.1"/>
    </source>
</evidence>
<dbReference type="PANTHER" id="PTHR30520">
    <property type="entry name" value="FORMATE TRANSPORTER-RELATED"/>
    <property type="match status" value="1"/>
</dbReference>
<evidence type="ECO:0000313" key="8">
    <source>
        <dbReference type="Proteomes" id="UP001267426"/>
    </source>
</evidence>
<feature type="transmembrane region" description="Helical" evidence="6">
    <location>
        <begin position="185"/>
        <end position="203"/>
    </location>
</feature>
<evidence type="ECO:0000256" key="5">
    <source>
        <dbReference type="SAM" id="MobiDB-lite"/>
    </source>
</evidence>
<accession>A0ABU3BQV6</accession>
<feature type="transmembrane region" description="Helical" evidence="6">
    <location>
        <begin position="249"/>
        <end position="274"/>
    </location>
</feature>
<dbReference type="RefSeq" id="WP_311663008.1">
    <property type="nucleotide sequence ID" value="NZ_JAVRHT010000015.1"/>
</dbReference>
<evidence type="ECO:0000256" key="6">
    <source>
        <dbReference type="SAM" id="Phobius"/>
    </source>
</evidence>
<sequence length="282" mass="29413">MPDLPARDRAPLSGLDLDDHDVSEADRRASPPATILYEAVLREARDELSRSSGALFWSGLAAGLSIGFSFVGRSLLGAALPEASWTPLVTSLGYALGFLVVIIGRQQLFTENTLTPVVSVLRQKTWAAFGGMLRLWGIVLGANLVGAAVFAYLLWIDSGVFTDAQMAEFARVGRHVVETGPGTTFGGGIYAGWLLALLVWMLPSAERSRVVLIVVVAYAIGLGGFAHSITGTSEAVYAVLAGEAGWGAIPAFLVPALAGNIVGGVGLVAVLNYAQAAADGED</sequence>
<feature type="region of interest" description="Disordered" evidence="5">
    <location>
        <begin position="1"/>
        <end position="27"/>
    </location>
</feature>
<feature type="transmembrane region" description="Helical" evidence="6">
    <location>
        <begin position="84"/>
        <end position="104"/>
    </location>
</feature>
<reference evidence="7 8" key="1">
    <citation type="submission" date="2023-09" db="EMBL/GenBank/DDBJ databases">
        <authorList>
            <person name="Rey-Velasco X."/>
        </authorList>
    </citation>
    <scope>NUCLEOTIDE SEQUENCE [LARGE SCALE GENOMIC DNA]</scope>
    <source>
        <strain evidence="7 8">F394</strain>
    </source>
</reference>
<evidence type="ECO:0000256" key="4">
    <source>
        <dbReference type="ARBA" id="ARBA00023136"/>
    </source>
</evidence>
<dbReference type="Gene3D" id="1.20.1080.10">
    <property type="entry name" value="Glycerol uptake facilitator protein"/>
    <property type="match status" value="1"/>
</dbReference>
<evidence type="ECO:0000256" key="2">
    <source>
        <dbReference type="ARBA" id="ARBA00022692"/>
    </source>
</evidence>
<comment type="caution">
    <text evidence="7">The sequence shown here is derived from an EMBL/GenBank/DDBJ whole genome shotgun (WGS) entry which is preliminary data.</text>
</comment>
<feature type="transmembrane region" description="Helical" evidence="6">
    <location>
        <begin position="54"/>
        <end position="72"/>
    </location>
</feature>